<dbReference type="GO" id="GO:0005730">
    <property type="term" value="C:nucleolus"/>
    <property type="evidence" value="ECO:0007669"/>
    <property type="project" value="TreeGrafter"/>
</dbReference>
<feature type="region of interest" description="Disordered" evidence="3">
    <location>
        <begin position="158"/>
        <end position="187"/>
    </location>
</feature>
<feature type="domain" description="Kri1-like C-terminal" evidence="4">
    <location>
        <begin position="467"/>
        <end position="547"/>
    </location>
</feature>
<feature type="compositionally biased region" description="Basic residues" evidence="3">
    <location>
        <begin position="618"/>
        <end position="629"/>
    </location>
</feature>
<evidence type="ECO:0000313" key="6">
    <source>
        <dbReference type="Proteomes" id="UP000054097"/>
    </source>
</evidence>
<comment type="similarity">
    <text evidence="1">Belongs to the KRI1 family.</text>
</comment>
<organism evidence="5 6">
    <name type="scientific">Serendipita vermifera MAFF 305830</name>
    <dbReference type="NCBI Taxonomy" id="933852"/>
    <lineage>
        <taxon>Eukaryota</taxon>
        <taxon>Fungi</taxon>
        <taxon>Dikarya</taxon>
        <taxon>Basidiomycota</taxon>
        <taxon>Agaricomycotina</taxon>
        <taxon>Agaricomycetes</taxon>
        <taxon>Sebacinales</taxon>
        <taxon>Serendipitaceae</taxon>
        <taxon>Serendipita</taxon>
    </lineage>
</organism>
<dbReference type="STRING" id="933852.A0A0C2XQE5"/>
<accession>A0A0C2XQE5</accession>
<evidence type="ECO:0000313" key="5">
    <source>
        <dbReference type="EMBL" id="KIM31167.1"/>
    </source>
</evidence>
<feature type="compositionally biased region" description="Acidic residues" evidence="3">
    <location>
        <begin position="238"/>
        <end position="261"/>
    </location>
</feature>
<proteinExistence type="inferred from homology"/>
<sequence>MLSDDDSHSSGDESIHQLTINEHFAKAYKVKKEREELQQLKEKYGSDAELEDEETDSEEDESEDEEGEELTPAMDVALLRTLAMIRSKNPAIYDASKNVFEAVSSDSDEDELLVAREKTKDEIEREEEEYREFLEREVGQIADIKELITVEEPVERVHLEGEGDTRMPRKEKKKKRKGNGGEVVRSEQSDKDFLLDYILNRGWVDKTAHRHPTYAEITTTKPPRKSSDDAPVKAKPVEDDDMLGTEEVPEEDLDEIEEEDNFDDLADRFESSYNFRFEEPGAATIATHPRNLPSLVRRQDTSRKEAREKRKQRKEEEKAMKREEVNRLKALKMREIRAKVDRIQKEGGVGIEGDILEVLENEIDEDWDPQRHDSTMQRLYEEDGAYAGNDDGKPTWDDDIDIDDIVGGTSDAGDAPAKKRKRKEKAADPQSAYDGVDEDQMDAEVAHSWEIEEAQWDGTEESRKRLMDKYMDEVYGLEFNDMIGDLPTRFKYTAVPSSSFALDPVEILMATDKELNQYMSVKRLAPYKNKNRGTWDRDRNEKLLELKQAISTRSWDGVPVSKWVQGGRGGPEGRDGGEKKKKRMGKKERTKLKAHADANVENTVGGENEAERSESERPRKKRKKNKVEA</sequence>
<name>A0A0C2XQE5_SERVB</name>
<dbReference type="InterPro" id="IPR024626">
    <property type="entry name" value="Kri1-like_C"/>
</dbReference>
<reference evidence="6" key="2">
    <citation type="submission" date="2015-01" db="EMBL/GenBank/DDBJ databases">
        <title>Evolutionary Origins and Diversification of the Mycorrhizal Mutualists.</title>
        <authorList>
            <consortium name="DOE Joint Genome Institute"/>
            <consortium name="Mycorrhizal Genomics Consortium"/>
            <person name="Kohler A."/>
            <person name="Kuo A."/>
            <person name="Nagy L.G."/>
            <person name="Floudas D."/>
            <person name="Copeland A."/>
            <person name="Barry K.W."/>
            <person name="Cichocki N."/>
            <person name="Veneault-Fourrey C."/>
            <person name="LaButti K."/>
            <person name="Lindquist E.A."/>
            <person name="Lipzen A."/>
            <person name="Lundell T."/>
            <person name="Morin E."/>
            <person name="Murat C."/>
            <person name="Riley R."/>
            <person name="Ohm R."/>
            <person name="Sun H."/>
            <person name="Tunlid A."/>
            <person name="Henrissat B."/>
            <person name="Grigoriev I.V."/>
            <person name="Hibbett D.S."/>
            <person name="Martin F."/>
        </authorList>
    </citation>
    <scope>NUCLEOTIDE SEQUENCE [LARGE SCALE GENOMIC DNA]</scope>
    <source>
        <strain evidence="6">MAFF 305830</strain>
    </source>
</reference>
<feature type="region of interest" description="Disordered" evidence="3">
    <location>
        <begin position="39"/>
        <end position="74"/>
    </location>
</feature>
<evidence type="ECO:0000256" key="1">
    <source>
        <dbReference type="ARBA" id="ARBA00007473"/>
    </source>
</evidence>
<protein>
    <recommendedName>
        <fullName evidence="4">Kri1-like C-terminal domain-containing protein</fullName>
    </recommendedName>
</protein>
<feature type="region of interest" description="Disordered" evidence="3">
    <location>
        <begin position="558"/>
        <end position="629"/>
    </location>
</feature>
<dbReference type="Pfam" id="PF05178">
    <property type="entry name" value="Kri1"/>
    <property type="match status" value="1"/>
</dbReference>
<evidence type="ECO:0000256" key="2">
    <source>
        <dbReference type="SAM" id="Coils"/>
    </source>
</evidence>
<dbReference type="GO" id="GO:0030686">
    <property type="term" value="C:90S preribosome"/>
    <property type="evidence" value="ECO:0007669"/>
    <property type="project" value="TreeGrafter"/>
</dbReference>
<feature type="compositionally biased region" description="Acidic residues" evidence="3">
    <location>
        <begin position="48"/>
        <end position="69"/>
    </location>
</feature>
<feature type="coiled-coil region" evidence="2">
    <location>
        <begin position="109"/>
        <end position="136"/>
    </location>
</feature>
<feature type="compositionally biased region" description="Basic and acidic residues" evidence="3">
    <location>
        <begin position="297"/>
        <end position="322"/>
    </location>
</feature>
<feature type="region of interest" description="Disordered" evidence="3">
    <location>
        <begin position="208"/>
        <end position="261"/>
    </location>
</feature>
<dbReference type="Proteomes" id="UP000054097">
    <property type="component" value="Unassembled WGS sequence"/>
</dbReference>
<evidence type="ECO:0000256" key="3">
    <source>
        <dbReference type="SAM" id="MobiDB-lite"/>
    </source>
</evidence>
<dbReference type="EMBL" id="KN824282">
    <property type="protein sequence ID" value="KIM31167.1"/>
    <property type="molecule type" value="Genomic_DNA"/>
</dbReference>
<dbReference type="AlphaFoldDB" id="A0A0C2XQE5"/>
<dbReference type="HOGENOM" id="CLU_009647_2_0_1"/>
<reference evidence="5 6" key="1">
    <citation type="submission" date="2014-04" db="EMBL/GenBank/DDBJ databases">
        <authorList>
            <consortium name="DOE Joint Genome Institute"/>
            <person name="Kuo A."/>
            <person name="Zuccaro A."/>
            <person name="Kohler A."/>
            <person name="Nagy L.G."/>
            <person name="Floudas D."/>
            <person name="Copeland A."/>
            <person name="Barry K.W."/>
            <person name="Cichocki N."/>
            <person name="Veneault-Fourrey C."/>
            <person name="LaButti K."/>
            <person name="Lindquist E.A."/>
            <person name="Lipzen A."/>
            <person name="Lundell T."/>
            <person name="Morin E."/>
            <person name="Murat C."/>
            <person name="Sun H."/>
            <person name="Tunlid A."/>
            <person name="Henrissat B."/>
            <person name="Grigoriev I.V."/>
            <person name="Hibbett D.S."/>
            <person name="Martin F."/>
            <person name="Nordberg H.P."/>
            <person name="Cantor M.N."/>
            <person name="Hua S.X."/>
        </authorList>
    </citation>
    <scope>NUCLEOTIDE SEQUENCE [LARGE SCALE GENOMIC DNA]</scope>
    <source>
        <strain evidence="5 6">MAFF 305830</strain>
    </source>
</reference>
<dbReference type="Pfam" id="PF12936">
    <property type="entry name" value="Kri1_C"/>
    <property type="match status" value="1"/>
</dbReference>
<feature type="compositionally biased region" description="Basic and acidic residues" evidence="3">
    <location>
        <begin position="225"/>
        <end position="237"/>
    </location>
</feature>
<feature type="region of interest" description="Disordered" evidence="3">
    <location>
        <begin position="280"/>
        <end position="322"/>
    </location>
</feature>
<feature type="compositionally biased region" description="Basic residues" evidence="3">
    <location>
        <begin position="579"/>
        <end position="593"/>
    </location>
</feature>
<evidence type="ECO:0000259" key="4">
    <source>
        <dbReference type="Pfam" id="PF12936"/>
    </source>
</evidence>
<feature type="compositionally biased region" description="Basic and acidic residues" evidence="3">
    <location>
        <begin position="158"/>
        <end position="168"/>
    </location>
</feature>
<dbReference type="OrthoDB" id="10252032at2759"/>
<dbReference type="PANTHER" id="PTHR14490">
    <property type="entry name" value="ZINC FINGER, ZZ TYPE"/>
    <property type="match status" value="1"/>
</dbReference>
<gene>
    <name evidence="5" type="ORF">M408DRAFT_65240</name>
</gene>
<keyword evidence="2" id="KW-0175">Coiled coil</keyword>
<keyword evidence="6" id="KW-1185">Reference proteome</keyword>
<dbReference type="GO" id="GO:0000447">
    <property type="term" value="P:endonucleolytic cleavage in ITS1 to separate SSU-rRNA from 5.8S rRNA and LSU-rRNA from tricistronic rRNA transcript (SSU-rRNA, 5.8S rRNA, LSU-rRNA)"/>
    <property type="evidence" value="ECO:0007669"/>
    <property type="project" value="TreeGrafter"/>
</dbReference>
<feature type="region of interest" description="Disordered" evidence="3">
    <location>
        <begin position="384"/>
        <end position="441"/>
    </location>
</feature>
<feature type="compositionally biased region" description="Basic residues" evidence="3">
    <location>
        <begin position="169"/>
        <end position="178"/>
    </location>
</feature>
<dbReference type="PANTHER" id="PTHR14490:SF5">
    <property type="entry name" value="PROTEIN KRI1 HOMOLOG"/>
    <property type="match status" value="1"/>
</dbReference>
<dbReference type="InterPro" id="IPR018034">
    <property type="entry name" value="Kri1"/>
</dbReference>